<dbReference type="eggNOG" id="COG3706">
    <property type="taxonomic scope" value="Bacteria"/>
</dbReference>
<dbReference type="SUPFAM" id="SSF55073">
    <property type="entry name" value="Nucleotide cyclase"/>
    <property type="match status" value="1"/>
</dbReference>
<dbReference type="RefSeq" id="WP_004869758.1">
    <property type="nucleotide sequence ID" value="NZ_CP005986.1"/>
</dbReference>
<dbReference type="Gene3D" id="3.30.70.270">
    <property type="match status" value="1"/>
</dbReference>
<name>A0A059ZQG6_ACICK</name>
<dbReference type="InterPro" id="IPR029787">
    <property type="entry name" value="Nucleotide_cyclase"/>
</dbReference>
<dbReference type="PANTHER" id="PTHR45138">
    <property type="entry name" value="REGULATORY COMPONENTS OF SENSORY TRANSDUCTION SYSTEM"/>
    <property type="match status" value="1"/>
</dbReference>
<dbReference type="PANTHER" id="PTHR45138:SF24">
    <property type="entry name" value="DIGUANYLATE CYCLASE DGCC-RELATED"/>
    <property type="match status" value="1"/>
</dbReference>
<dbReference type="HOGENOM" id="CLU_019124_1_0_6"/>
<dbReference type="Pfam" id="PF00990">
    <property type="entry name" value="GGDEF"/>
    <property type="match status" value="1"/>
</dbReference>
<feature type="domain" description="HDOD" evidence="3">
    <location>
        <begin position="15"/>
        <end position="211"/>
    </location>
</feature>
<gene>
    <name evidence="4" type="ORF">Acaty_c0048</name>
</gene>
<dbReference type="InterPro" id="IPR000160">
    <property type="entry name" value="GGDEF_dom"/>
</dbReference>
<evidence type="ECO:0000259" key="3">
    <source>
        <dbReference type="PROSITE" id="PS51833"/>
    </source>
</evidence>
<dbReference type="GO" id="GO:0052621">
    <property type="term" value="F:diguanylate cyclase activity"/>
    <property type="evidence" value="ECO:0007669"/>
    <property type="project" value="UniProtKB-EC"/>
</dbReference>
<feature type="domain" description="GGDEF" evidence="2">
    <location>
        <begin position="494"/>
        <end position="627"/>
    </location>
</feature>
<dbReference type="NCBIfam" id="TIGR00254">
    <property type="entry name" value="GGDEF"/>
    <property type="match status" value="1"/>
</dbReference>
<dbReference type="AlphaFoldDB" id="A0A059ZQG6"/>
<dbReference type="eggNOG" id="COG1639">
    <property type="taxonomic scope" value="Bacteria"/>
</dbReference>
<dbReference type="SMART" id="SM00267">
    <property type="entry name" value="GGDEF"/>
    <property type="match status" value="1"/>
</dbReference>
<evidence type="ECO:0000256" key="1">
    <source>
        <dbReference type="ARBA" id="ARBA00012528"/>
    </source>
</evidence>
<dbReference type="SUPFAM" id="SSF109604">
    <property type="entry name" value="HD-domain/PDEase-like"/>
    <property type="match status" value="1"/>
</dbReference>
<dbReference type="EMBL" id="CP005986">
    <property type="protein sequence ID" value="AIA53940.1"/>
    <property type="molecule type" value="Genomic_DNA"/>
</dbReference>
<sequence length="635" mass="70133">MIDDRFKALKNTGRLPSPRGIYLEVARLVDAEETSSLDLARVLQADPALSARLLKMTSMAMRAGRRPIVSIPDAILVLGFAQIKRLVLALTLMQASEQRVPGFDYASFWTTSLLTALAVQELVQILGQAPADEIFVLGLLARIGHLSLASAYPEEFAQILQDAPTPVDELWLKAQELERFALDEDEVTGLLLEDWGFPAVYVEAAFFQSNAKAVPRGEWPRSLRIAHMLSLGRSLAQQCLLQTQDDDGQREHLLREAANLGIDVATMETIAQSLLMAWPEWRGLLGEAAPLRRQVQLRQAADTEPGCGVGDAVHSLHVAWAGRVDAVPEVLLSLGKQGNAFWPLSIEGFLHWPGRDQVDLLVLDWDAIAELWERLLPRFNGRRELGPYLLLVAPELPPEVESRLFETAVDARELPPLTDQKLTPHLHAAARRRALRQEQAGRWQRLRQFAGTLVEVNRDLRQAALTDPLTALRNRRYVTERLAQEWAAAQRHGKTLAVLLLDLDNFKQINDELGHHSGDAVLRQLAATLQAHARMQDVLCRVGGDEFLVICPETTLDGARTMAERIRQALLELRVPGAESADGLSLSIGIATNGAEVDSPEALLQAADRALYRAKSHGRNRVEVYQGGTGGVGLG</sequence>
<dbReference type="CDD" id="cd01949">
    <property type="entry name" value="GGDEF"/>
    <property type="match status" value="1"/>
</dbReference>
<dbReference type="EC" id="2.7.7.65" evidence="1"/>
<dbReference type="KEGG" id="acz:Acaty_c0048"/>
<evidence type="ECO:0000259" key="2">
    <source>
        <dbReference type="PROSITE" id="PS50887"/>
    </source>
</evidence>
<dbReference type="InterPro" id="IPR050469">
    <property type="entry name" value="Diguanylate_Cyclase"/>
</dbReference>
<dbReference type="InterPro" id="IPR013976">
    <property type="entry name" value="HDOD"/>
</dbReference>
<accession>A0A059ZQG6</accession>
<dbReference type="PROSITE" id="PS51833">
    <property type="entry name" value="HDOD"/>
    <property type="match status" value="1"/>
</dbReference>
<proteinExistence type="predicted"/>
<protein>
    <recommendedName>
        <fullName evidence="1">diguanylate cyclase</fullName>
        <ecNumber evidence="1">2.7.7.65</ecNumber>
    </recommendedName>
</protein>
<dbReference type="GO" id="GO:0005886">
    <property type="term" value="C:plasma membrane"/>
    <property type="evidence" value="ECO:0007669"/>
    <property type="project" value="TreeGrafter"/>
</dbReference>
<dbReference type="Gene3D" id="1.10.3210.10">
    <property type="entry name" value="Hypothetical protein af1432"/>
    <property type="match status" value="1"/>
</dbReference>
<dbReference type="GO" id="GO:1902201">
    <property type="term" value="P:negative regulation of bacterial-type flagellum-dependent cell motility"/>
    <property type="evidence" value="ECO:0007669"/>
    <property type="project" value="TreeGrafter"/>
</dbReference>
<organism evidence="4 5">
    <name type="scientific">Acidithiobacillus caldus (strain ATCC 51756 / DSM 8584 / KU)</name>
    <dbReference type="NCBI Taxonomy" id="637389"/>
    <lineage>
        <taxon>Bacteria</taxon>
        <taxon>Pseudomonadati</taxon>
        <taxon>Pseudomonadota</taxon>
        <taxon>Acidithiobacillia</taxon>
        <taxon>Acidithiobacillales</taxon>
        <taxon>Acidithiobacillaceae</taxon>
        <taxon>Acidithiobacillus</taxon>
    </lineage>
</organism>
<dbReference type="FunFam" id="3.30.70.270:FF:000001">
    <property type="entry name" value="Diguanylate cyclase domain protein"/>
    <property type="match status" value="1"/>
</dbReference>
<reference evidence="4 5" key="1">
    <citation type="journal article" date="2009" name="J. Bacteriol.">
        <title>Draft genome sequence of the extremely acidophilic bacterium Acidithiobacillus caldus ATCC 51756 reveals metabolic versatility in the genus Acidithiobacillus.</title>
        <authorList>
            <person name="Valdes J."/>
            <person name="Quatrini R."/>
            <person name="Hallberg K."/>
            <person name="Dopson M."/>
            <person name="Valenzuela P.D."/>
            <person name="Holmes D.S."/>
        </authorList>
    </citation>
    <scope>NUCLEOTIDE SEQUENCE [LARGE SCALE GENOMIC DNA]</scope>
    <source>
        <strain evidence="5">ATCC 51756 / DSM 8584 / KU</strain>
    </source>
</reference>
<dbReference type="Pfam" id="PF08668">
    <property type="entry name" value="HDOD"/>
    <property type="match status" value="1"/>
</dbReference>
<dbReference type="PROSITE" id="PS50887">
    <property type="entry name" value="GGDEF"/>
    <property type="match status" value="1"/>
</dbReference>
<dbReference type="GO" id="GO:0043709">
    <property type="term" value="P:cell adhesion involved in single-species biofilm formation"/>
    <property type="evidence" value="ECO:0007669"/>
    <property type="project" value="TreeGrafter"/>
</dbReference>
<dbReference type="InterPro" id="IPR043128">
    <property type="entry name" value="Rev_trsase/Diguanyl_cyclase"/>
</dbReference>
<evidence type="ECO:0000313" key="5">
    <source>
        <dbReference type="Proteomes" id="UP000005522"/>
    </source>
</evidence>
<evidence type="ECO:0000313" key="4">
    <source>
        <dbReference type="EMBL" id="AIA53940.1"/>
    </source>
</evidence>
<dbReference type="Proteomes" id="UP000005522">
    <property type="component" value="Chromosome"/>
</dbReference>